<dbReference type="InterPro" id="IPR005162">
    <property type="entry name" value="Retrotrans_gag_dom"/>
</dbReference>
<dbReference type="AlphaFoldDB" id="U5D011"/>
<proteinExistence type="predicted"/>
<evidence type="ECO:0000259" key="2">
    <source>
        <dbReference type="Pfam" id="PF03732"/>
    </source>
</evidence>
<organism evidence="3 4">
    <name type="scientific">Amborella trichopoda</name>
    <dbReference type="NCBI Taxonomy" id="13333"/>
    <lineage>
        <taxon>Eukaryota</taxon>
        <taxon>Viridiplantae</taxon>
        <taxon>Streptophyta</taxon>
        <taxon>Embryophyta</taxon>
        <taxon>Tracheophyta</taxon>
        <taxon>Spermatophyta</taxon>
        <taxon>Magnoliopsida</taxon>
        <taxon>Amborellales</taxon>
        <taxon>Amborellaceae</taxon>
        <taxon>Amborella</taxon>
    </lineage>
</organism>
<gene>
    <name evidence="3" type="ORF">AMTR_s00048p00126680</name>
</gene>
<accession>U5D011</accession>
<evidence type="ECO:0000313" key="4">
    <source>
        <dbReference type="Proteomes" id="UP000017836"/>
    </source>
</evidence>
<feature type="compositionally biased region" description="Basic residues" evidence="1">
    <location>
        <begin position="180"/>
        <end position="190"/>
    </location>
</feature>
<evidence type="ECO:0000256" key="1">
    <source>
        <dbReference type="SAM" id="MobiDB-lite"/>
    </source>
</evidence>
<dbReference type="EMBL" id="KI392502">
    <property type="protein sequence ID" value="ERN15550.1"/>
    <property type="molecule type" value="Genomic_DNA"/>
</dbReference>
<dbReference type="Proteomes" id="UP000017836">
    <property type="component" value="Unassembled WGS sequence"/>
</dbReference>
<sequence length="190" mass="22081">MLRDRPHPLKGLFAHSLIGDTLTWYNDFVRDYLDALCREMFQKFISYYRGNKPHSMSLGELTAVKQRIDEPFTKFVERFKSIASRVIECHLSDHSKIGMKMKNANLEYKTFFSHGGILLTFNMMSERVELYERTKSLIAGTRPSENQKIVEQSRRHSNNRGKPQTNGEVNYIIINPTKPSKSKPKPKSKP</sequence>
<protein>
    <recommendedName>
        <fullName evidence="2">Retrotransposon gag domain-containing protein</fullName>
    </recommendedName>
</protein>
<dbReference type="HOGENOM" id="CLU_123027_0_0_1"/>
<evidence type="ECO:0000313" key="3">
    <source>
        <dbReference type="EMBL" id="ERN15550.1"/>
    </source>
</evidence>
<feature type="domain" description="Retrotransposon gag" evidence="2">
    <location>
        <begin position="12"/>
        <end position="100"/>
    </location>
</feature>
<reference evidence="4" key="1">
    <citation type="journal article" date="2013" name="Science">
        <title>The Amborella genome and the evolution of flowering plants.</title>
        <authorList>
            <consortium name="Amborella Genome Project"/>
        </authorList>
    </citation>
    <scope>NUCLEOTIDE SEQUENCE [LARGE SCALE GENOMIC DNA]</scope>
</reference>
<feature type="region of interest" description="Disordered" evidence="1">
    <location>
        <begin position="142"/>
        <end position="190"/>
    </location>
</feature>
<dbReference type="Gramene" id="ERN15550">
    <property type="protein sequence ID" value="ERN15550"/>
    <property type="gene ID" value="AMTR_s00048p00126680"/>
</dbReference>
<keyword evidence="4" id="KW-1185">Reference proteome</keyword>
<name>U5D011_AMBTC</name>
<dbReference type="Pfam" id="PF03732">
    <property type="entry name" value="Retrotrans_gag"/>
    <property type="match status" value="1"/>
</dbReference>